<keyword evidence="3" id="KW-0221">Differentiation</keyword>
<dbReference type="EMBL" id="JH992982">
    <property type="protein sequence ID" value="EKX49252.1"/>
    <property type="molecule type" value="Genomic_DNA"/>
</dbReference>
<organism evidence="7">
    <name type="scientific">Guillardia theta (strain CCMP2712)</name>
    <name type="common">Cryptophyte</name>
    <dbReference type="NCBI Taxonomy" id="905079"/>
    <lineage>
        <taxon>Eukaryota</taxon>
        <taxon>Cryptophyceae</taxon>
        <taxon>Pyrenomonadales</taxon>
        <taxon>Geminigeraceae</taxon>
        <taxon>Guillardia</taxon>
    </lineage>
</organism>
<evidence type="ECO:0000256" key="2">
    <source>
        <dbReference type="ARBA" id="ARBA00010971"/>
    </source>
</evidence>
<feature type="binding site" evidence="6">
    <location>
        <position position="11"/>
    </location>
    <ligand>
        <name>substrate</name>
    </ligand>
</feature>
<evidence type="ECO:0000256" key="1">
    <source>
        <dbReference type="ARBA" id="ARBA00002508"/>
    </source>
</evidence>
<dbReference type="SUPFAM" id="SSF143724">
    <property type="entry name" value="PHP14-like"/>
    <property type="match status" value="1"/>
</dbReference>
<evidence type="ECO:0008006" key="10">
    <source>
        <dbReference type="Google" id="ProtNLM"/>
    </source>
</evidence>
<evidence type="ECO:0000256" key="6">
    <source>
        <dbReference type="PIRSR" id="PIRSR607702-2"/>
    </source>
</evidence>
<dbReference type="KEGG" id="gtt:GUITHDRAFT_104780"/>
<evidence type="ECO:0000256" key="5">
    <source>
        <dbReference type="PIRSR" id="PIRSR607702-1"/>
    </source>
</evidence>
<evidence type="ECO:0000313" key="8">
    <source>
        <dbReference type="EnsemblProtists" id="EKX49252"/>
    </source>
</evidence>
<protein>
    <recommendedName>
        <fullName evidence="10">14 kDa phosphohistidine phosphatase</fullName>
    </recommendedName>
</protein>
<dbReference type="Pfam" id="PF05005">
    <property type="entry name" value="Ocnus"/>
    <property type="match status" value="1"/>
</dbReference>
<dbReference type="OrthoDB" id="10249612at2759"/>
<comment type="function">
    <text evidence="1">JanA and janB regulate somatic sex differentiation.</text>
</comment>
<evidence type="ECO:0000256" key="4">
    <source>
        <dbReference type="ARBA" id="ARBA00022928"/>
    </source>
</evidence>
<dbReference type="GO" id="GO:0007548">
    <property type="term" value="P:sex differentiation"/>
    <property type="evidence" value="ECO:0007669"/>
    <property type="project" value="UniProtKB-KW"/>
</dbReference>
<dbReference type="GeneID" id="17306182"/>
<dbReference type="PANTHER" id="PTHR12258">
    <property type="entry name" value="JANUS-A/JANUS-B"/>
    <property type="match status" value="1"/>
</dbReference>
<dbReference type="EnsemblProtists" id="EKX49252">
    <property type="protein sequence ID" value="EKX49252"/>
    <property type="gene ID" value="GUITHDRAFT_104780"/>
</dbReference>
<dbReference type="Proteomes" id="UP000011087">
    <property type="component" value="Unassembled WGS sequence"/>
</dbReference>
<comment type="similarity">
    <text evidence="2">Belongs to the janus family.</text>
</comment>
<dbReference type="PaxDb" id="55529-EKX49252"/>
<dbReference type="GO" id="GO:0030154">
    <property type="term" value="P:cell differentiation"/>
    <property type="evidence" value="ECO:0007669"/>
    <property type="project" value="UniProtKB-KW"/>
</dbReference>
<name>L1JLL9_GUITC</name>
<dbReference type="RefSeq" id="XP_005836232.1">
    <property type="nucleotide sequence ID" value="XM_005836175.1"/>
</dbReference>
<reference evidence="9" key="2">
    <citation type="submission" date="2012-11" db="EMBL/GenBank/DDBJ databases">
        <authorList>
            <person name="Kuo A."/>
            <person name="Curtis B.A."/>
            <person name="Tanifuji G."/>
            <person name="Burki F."/>
            <person name="Gruber A."/>
            <person name="Irimia M."/>
            <person name="Maruyama S."/>
            <person name="Arias M.C."/>
            <person name="Ball S.G."/>
            <person name="Gile G.H."/>
            <person name="Hirakawa Y."/>
            <person name="Hopkins J.F."/>
            <person name="Rensing S.A."/>
            <person name="Schmutz J."/>
            <person name="Symeonidi A."/>
            <person name="Elias M."/>
            <person name="Eveleigh R.J."/>
            <person name="Herman E.K."/>
            <person name="Klute M.J."/>
            <person name="Nakayama T."/>
            <person name="Obornik M."/>
            <person name="Reyes-Prieto A."/>
            <person name="Armbrust E.V."/>
            <person name="Aves S.J."/>
            <person name="Beiko R.G."/>
            <person name="Coutinho P."/>
            <person name="Dacks J.B."/>
            <person name="Durnford D.G."/>
            <person name="Fast N.M."/>
            <person name="Green B.R."/>
            <person name="Grisdale C."/>
            <person name="Hempe F."/>
            <person name="Henrissat B."/>
            <person name="Hoppner M.P."/>
            <person name="Ishida K.-I."/>
            <person name="Kim E."/>
            <person name="Koreny L."/>
            <person name="Kroth P.G."/>
            <person name="Liu Y."/>
            <person name="Malik S.-B."/>
            <person name="Maier U.G."/>
            <person name="McRose D."/>
            <person name="Mock T."/>
            <person name="Neilson J.A."/>
            <person name="Onodera N.T."/>
            <person name="Poole A.M."/>
            <person name="Pritham E.J."/>
            <person name="Richards T.A."/>
            <person name="Rocap G."/>
            <person name="Roy S.W."/>
            <person name="Sarai C."/>
            <person name="Schaack S."/>
            <person name="Shirato S."/>
            <person name="Slamovits C.H."/>
            <person name="Spencer D.F."/>
            <person name="Suzuki S."/>
            <person name="Worden A.Z."/>
            <person name="Zauner S."/>
            <person name="Barry K."/>
            <person name="Bell C."/>
            <person name="Bharti A.K."/>
            <person name="Crow J.A."/>
            <person name="Grimwood J."/>
            <person name="Kramer R."/>
            <person name="Lindquist E."/>
            <person name="Lucas S."/>
            <person name="Salamov A."/>
            <person name="McFadden G.I."/>
            <person name="Lane C.E."/>
            <person name="Keeling P.J."/>
            <person name="Gray M.W."/>
            <person name="Grigoriev I.V."/>
            <person name="Archibald J.M."/>
        </authorList>
    </citation>
    <scope>NUCLEOTIDE SEQUENCE</scope>
    <source>
        <strain evidence="9">CCMP2712</strain>
    </source>
</reference>
<dbReference type="eggNOG" id="ENOG502S4DR">
    <property type="taxonomic scope" value="Eukaryota"/>
</dbReference>
<dbReference type="GO" id="GO:0101006">
    <property type="term" value="F:protein histidine phosphatase activity"/>
    <property type="evidence" value="ECO:0007669"/>
    <property type="project" value="TreeGrafter"/>
</dbReference>
<keyword evidence="9" id="KW-1185">Reference proteome</keyword>
<evidence type="ECO:0000313" key="9">
    <source>
        <dbReference type="Proteomes" id="UP000011087"/>
    </source>
</evidence>
<dbReference type="Gene3D" id="3.50.20.20">
    <property type="entry name" value="Janus/Ocnus"/>
    <property type="match status" value="1"/>
</dbReference>
<dbReference type="HOGENOM" id="CLU_120717_0_0_1"/>
<dbReference type="PANTHER" id="PTHR12258:SF5">
    <property type="entry name" value="BCDNA.GH02250-RELATED"/>
    <property type="match status" value="1"/>
</dbReference>
<keyword evidence="4" id="KW-0726">Sexual differentiation</keyword>
<proteinExistence type="inferred from homology"/>
<dbReference type="STRING" id="905079.L1JLL9"/>
<gene>
    <name evidence="7" type="ORF">GUITHDRAFT_104780</name>
</gene>
<dbReference type="GO" id="GO:0005829">
    <property type="term" value="C:cytosol"/>
    <property type="evidence" value="ECO:0007669"/>
    <property type="project" value="TreeGrafter"/>
</dbReference>
<dbReference type="OMA" id="VRGYSWA"/>
<evidence type="ECO:0000256" key="3">
    <source>
        <dbReference type="ARBA" id="ARBA00022782"/>
    </source>
</evidence>
<reference evidence="7 9" key="1">
    <citation type="journal article" date="2012" name="Nature">
        <title>Algal genomes reveal evolutionary mosaicism and the fate of nucleomorphs.</title>
        <authorList>
            <consortium name="DOE Joint Genome Institute"/>
            <person name="Curtis B.A."/>
            <person name="Tanifuji G."/>
            <person name="Burki F."/>
            <person name="Gruber A."/>
            <person name="Irimia M."/>
            <person name="Maruyama S."/>
            <person name="Arias M.C."/>
            <person name="Ball S.G."/>
            <person name="Gile G.H."/>
            <person name="Hirakawa Y."/>
            <person name="Hopkins J.F."/>
            <person name="Kuo A."/>
            <person name="Rensing S.A."/>
            <person name="Schmutz J."/>
            <person name="Symeonidi A."/>
            <person name="Elias M."/>
            <person name="Eveleigh R.J."/>
            <person name="Herman E.K."/>
            <person name="Klute M.J."/>
            <person name="Nakayama T."/>
            <person name="Obornik M."/>
            <person name="Reyes-Prieto A."/>
            <person name="Armbrust E.V."/>
            <person name="Aves S.J."/>
            <person name="Beiko R.G."/>
            <person name="Coutinho P."/>
            <person name="Dacks J.B."/>
            <person name="Durnford D.G."/>
            <person name="Fast N.M."/>
            <person name="Green B.R."/>
            <person name="Grisdale C.J."/>
            <person name="Hempel F."/>
            <person name="Henrissat B."/>
            <person name="Hoppner M.P."/>
            <person name="Ishida K."/>
            <person name="Kim E."/>
            <person name="Koreny L."/>
            <person name="Kroth P.G."/>
            <person name="Liu Y."/>
            <person name="Malik S.B."/>
            <person name="Maier U.G."/>
            <person name="McRose D."/>
            <person name="Mock T."/>
            <person name="Neilson J.A."/>
            <person name="Onodera N.T."/>
            <person name="Poole A.M."/>
            <person name="Pritham E.J."/>
            <person name="Richards T.A."/>
            <person name="Rocap G."/>
            <person name="Roy S.W."/>
            <person name="Sarai C."/>
            <person name="Schaack S."/>
            <person name="Shirato S."/>
            <person name="Slamovits C.H."/>
            <person name="Spencer D.F."/>
            <person name="Suzuki S."/>
            <person name="Worden A.Z."/>
            <person name="Zauner S."/>
            <person name="Barry K."/>
            <person name="Bell C."/>
            <person name="Bharti A.K."/>
            <person name="Crow J.A."/>
            <person name="Grimwood J."/>
            <person name="Kramer R."/>
            <person name="Lindquist E."/>
            <person name="Lucas S."/>
            <person name="Salamov A."/>
            <person name="McFadden G.I."/>
            <person name="Lane C.E."/>
            <person name="Keeling P.J."/>
            <person name="Gray M.W."/>
            <person name="Grigoriev I.V."/>
            <person name="Archibald J.M."/>
        </authorList>
    </citation>
    <scope>NUCLEOTIDE SEQUENCE</scope>
    <source>
        <strain evidence="7 9">CCMP2712</strain>
    </source>
</reference>
<dbReference type="InterPro" id="IPR038596">
    <property type="entry name" value="Janus_sf"/>
</dbReference>
<dbReference type="AlphaFoldDB" id="L1JLL9"/>
<feature type="active site" description="Proton acceptor" evidence="5">
    <location>
        <position position="36"/>
    </location>
</feature>
<reference evidence="8" key="3">
    <citation type="submission" date="2015-06" db="UniProtKB">
        <authorList>
            <consortium name="EnsemblProtists"/>
        </authorList>
    </citation>
    <scope>IDENTIFICATION</scope>
</reference>
<sequence length="97" mass="10956">MGMIGFVVAFKYVLIDCKNQDQSFTIVRGYAWAEYHDDIYQDVHAKLKQSGKITESECVGGGRIQHDASSKHLKVYGYSQAYGRADHAKSVELLRAR</sequence>
<dbReference type="InterPro" id="IPR007702">
    <property type="entry name" value="Janus"/>
</dbReference>
<evidence type="ECO:0000313" key="7">
    <source>
        <dbReference type="EMBL" id="EKX49252.1"/>
    </source>
</evidence>
<accession>L1JLL9</accession>